<evidence type="ECO:0000256" key="1">
    <source>
        <dbReference type="ARBA" id="ARBA00004651"/>
    </source>
</evidence>
<evidence type="ECO:0000256" key="7">
    <source>
        <dbReference type="ARBA" id="ARBA00022833"/>
    </source>
</evidence>
<proteinExistence type="inferred from homology"/>
<comment type="cofactor">
    <cofactor evidence="11">
        <name>Zn(2+)</name>
        <dbReference type="ChEBI" id="CHEBI:29105"/>
    </cofactor>
    <text evidence="11">Binds 1 zinc ion per subunit.</text>
</comment>
<dbReference type="GO" id="GO:0004222">
    <property type="term" value="F:metalloendopeptidase activity"/>
    <property type="evidence" value="ECO:0007669"/>
    <property type="project" value="InterPro"/>
</dbReference>
<keyword evidence="3 11" id="KW-0645">Protease</keyword>
<evidence type="ECO:0000256" key="11">
    <source>
        <dbReference type="RuleBase" id="RU003983"/>
    </source>
</evidence>
<keyword evidence="9 11" id="KW-0482">Metalloprotease</keyword>
<dbReference type="GO" id="GO:0006508">
    <property type="term" value="P:proteolysis"/>
    <property type="evidence" value="ECO:0007669"/>
    <property type="project" value="UniProtKB-KW"/>
</dbReference>
<protein>
    <submittedName>
        <fullName evidence="14">Zn-dependent protease with chaperone function</fullName>
    </submittedName>
</protein>
<keyword evidence="6 11" id="KW-0378">Hydrolase</keyword>
<dbReference type="InterPro" id="IPR001915">
    <property type="entry name" value="Peptidase_M48"/>
</dbReference>
<evidence type="ECO:0000313" key="14">
    <source>
        <dbReference type="EMBL" id="SBT48856.1"/>
    </source>
</evidence>
<dbReference type="CDD" id="cd07328">
    <property type="entry name" value="M48_Ste24p_like"/>
    <property type="match status" value="1"/>
</dbReference>
<evidence type="ECO:0000259" key="13">
    <source>
        <dbReference type="Pfam" id="PF01435"/>
    </source>
</evidence>
<dbReference type="GO" id="GO:0046872">
    <property type="term" value="F:metal ion binding"/>
    <property type="evidence" value="ECO:0007669"/>
    <property type="project" value="UniProtKB-KW"/>
</dbReference>
<evidence type="ECO:0000313" key="15">
    <source>
        <dbReference type="Proteomes" id="UP000198765"/>
    </source>
</evidence>
<evidence type="ECO:0000256" key="12">
    <source>
        <dbReference type="SAM" id="Phobius"/>
    </source>
</evidence>
<evidence type="ECO:0000256" key="2">
    <source>
        <dbReference type="ARBA" id="ARBA00022475"/>
    </source>
</evidence>
<keyword evidence="8 12" id="KW-1133">Transmembrane helix</keyword>
<evidence type="ECO:0000256" key="10">
    <source>
        <dbReference type="ARBA" id="ARBA00023136"/>
    </source>
</evidence>
<dbReference type="PATRIC" id="fig|299146.4.peg.3411"/>
<dbReference type="GO" id="GO:0005886">
    <property type="term" value="C:plasma membrane"/>
    <property type="evidence" value="ECO:0007669"/>
    <property type="project" value="UniProtKB-SubCell"/>
</dbReference>
<evidence type="ECO:0000256" key="5">
    <source>
        <dbReference type="ARBA" id="ARBA00022723"/>
    </source>
</evidence>
<dbReference type="InterPro" id="IPR050083">
    <property type="entry name" value="HtpX_protease"/>
</dbReference>
<keyword evidence="4 12" id="KW-0812">Transmembrane</keyword>
<evidence type="ECO:0000256" key="3">
    <source>
        <dbReference type="ARBA" id="ARBA00022670"/>
    </source>
</evidence>
<dbReference type="Proteomes" id="UP000198765">
    <property type="component" value="Chromosome I"/>
</dbReference>
<feature type="transmembrane region" description="Helical" evidence="12">
    <location>
        <begin position="115"/>
        <end position="133"/>
    </location>
</feature>
<keyword evidence="15" id="KW-1185">Reference proteome</keyword>
<gene>
    <name evidence="14" type="ORF">GA0070621_3286</name>
</gene>
<dbReference type="AlphaFoldDB" id="A0A1A8ZYE3"/>
<evidence type="ECO:0000256" key="9">
    <source>
        <dbReference type="ARBA" id="ARBA00023049"/>
    </source>
</evidence>
<keyword evidence="2" id="KW-1003">Cell membrane</keyword>
<comment type="subcellular location">
    <subcellularLocation>
        <location evidence="1">Cell membrane</location>
        <topology evidence="1">Multi-pass membrane protein</topology>
    </subcellularLocation>
</comment>
<name>A0A1A8ZYE3_9ACTN</name>
<evidence type="ECO:0000256" key="8">
    <source>
        <dbReference type="ARBA" id="ARBA00022989"/>
    </source>
</evidence>
<dbReference type="OrthoDB" id="7870694at2"/>
<dbReference type="EMBL" id="LT594324">
    <property type="protein sequence ID" value="SBT48856.1"/>
    <property type="molecule type" value="Genomic_DNA"/>
</dbReference>
<reference evidence="14 15" key="1">
    <citation type="submission" date="2016-06" db="EMBL/GenBank/DDBJ databases">
        <authorList>
            <person name="Kjaerup R.B."/>
            <person name="Dalgaard T.S."/>
            <person name="Juul-Madsen H.R."/>
        </authorList>
    </citation>
    <scope>NUCLEOTIDE SEQUENCE [LARGE SCALE GENOMIC DNA]</scope>
    <source>
        <strain evidence="14 15">DSM 45248</strain>
    </source>
</reference>
<dbReference type="PANTHER" id="PTHR43221">
    <property type="entry name" value="PROTEASE HTPX"/>
    <property type="match status" value="1"/>
</dbReference>
<dbReference type="Pfam" id="PF01435">
    <property type="entry name" value="Peptidase_M48"/>
    <property type="match status" value="1"/>
</dbReference>
<comment type="similarity">
    <text evidence="11">Belongs to the peptidase M48 family.</text>
</comment>
<organism evidence="14 15">
    <name type="scientific">Micromonospora narathiwatensis</name>
    <dbReference type="NCBI Taxonomy" id="299146"/>
    <lineage>
        <taxon>Bacteria</taxon>
        <taxon>Bacillati</taxon>
        <taxon>Actinomycetota</taxon>
        <taxon>Actinomycetes</taxon>
        <taxon>Micromonosporales</taxon>
        <taxon>Micromonosporaceae</taxon>
        <taxon>Micromonospora</taxon>
    </lineage>
</organism>
<dbReference type="RefSeq" id="WP_091196533.1">
    <property type="nucleotide sequence ID" value="NZ_LT594324.1"/>
</dbReference>
<evidence type="ECO:0000256" key="4">
    <source>
        <dbReference type="ARBA" id="ARBA00022692"/>
    </source>
</evidence>
<sequence length="424" mass="45906">MIITTAGTGACPECGTPTVSIREAMPWCARCEWNLDGYDRAHQTPEFGWSWVDRRTHRLATRLTRQQYAALVGRPLESAGLGLAGTVTVVVSLLLLVGVLALAVLGAWLVFAYPFPNLAIVFGLALIGLAVALRPRFGRIDPDLEVLSREDAPELHALVEEVATAIGAPVPHVIGVDSRINAYATAVGLRRRRVLCLGLPLWGALDGQERVALLGHELGHFVNGDIRRLLVTDPALTMLGNAADLFRPMRGTQGSGLLELIGEWLGRILSWLVSRLLFLGHLVLVCTALRDSQRAEYLADELSARVAGTTGATRLLDVLLSHESVALVVRQGALGGQGPAGWRAGLRRSLAGTAERQPLVRQLSIREEASLFATHPPAGLRHRMLGARPWQDPGLVLGEARAERIDAELARHYDQAARMVSWSA</sequence>
<feature type="domain" description="Peptidase M48" evidence="13">
    <location>
        <begin position="152"/>
        <end position="385"/>
    </location>
</feature>
<keyword evidence="7 11" id="KW-0862">Zinc</keyword>
<dbReference type="PANTHER" id="PTHR43221:SF1">
    <property type="entry name" value="PROTEASE HTPX"/>
    <property type="match status" value="1"/>
</dbReference>
<keyword evidence="5" id="KW-0479">Metal-binding</keyword>
<feature type="transmembrane region" description="Helical" evidence="12">
    <location>
        <begin position="81"/>
        <end position="109"/>
    </location>
</feature>
<accession>A0A1A8ZYE3</accession>
<dbReference type="Gene3D" id="3.30.2010.10">
    <property type="entry name" value="Metalloproteases ('zincins'), catalytic domain"/>
    <property type="match status" value="1"/>
</dbReference>
<keyword evidence="10 12" id="KW-0472">Membrane</keyword>
<evidence type="ECO:0000256" key="6">
    <source>
        <dbReference type="ARBA" id="ARBA00022801"/>
    </source>
</evidence>